<accession>L7VUB9</accession>
<name>L7VUB9_9BACT</name>
<proteinExistence type="predicted"/>
<protein>
    <submittedName>
        <fullName evidence="1">Uncharacterized protein</fullName>
    </submittedName>
</protein>
<sequence length="43" mass="4936">MCRARFPTTTIIAPKNTQLQTKGCSLFAHFCPKTLRSPFEFFV</sequence>
<evidence type="ECO:0000313" key="1">
    <source>
        <dbReference type="EMBL" id="AGC72807.1"/>
    </source>
</evidence>
<organism evidence="1">
    <name type="scientific">uncultured bacterium A1Q1_fos_485</name>
    <dbReference type="NCBI Taxonomy" id="1256576"/>
    <lineage>
        <taxon>Bacteria</taxon>
        <taxon>environmental samples</taxon>
    </lineage>
</organism>
<reference evidence="1" key="1">
    <citation type="submission" date="2012-09" db="EMBL/GenBank/DDBJ databases">
        <title>Metagenomic Characterization of a Microbial Community in Wastewater Detects High Levels of Antibiotic Resistance.</title>
        <authorList>
            <person name="Abrams M."/>
            <person name="Caldwell A."/>
            <person name="Vandaei E."/>
            <person name="Lee W."/>
            <person name="Perrott J."/>
            <person name="Khan S.Y."/>
            <person name="Ta J."/>
            <person name="Romero D."/>
            <person name="Nguyen V."/>
            <person name="Pourmand N."/>
            <person name="Ouverney C.C."/>
        </authorList>
    </citation>
    <scope>NUCLEOTIDE SEQUENCE</scope>
</reference>
<dbReference type="EMBL" id="JX649912">
    <property type="protein sequence ID" value="AGC72807.1"/>
    <property type="molecule type" value="Genomic_DNA"/>
</dbReference>
<dbReference type="AlphaFoldDB" id="L7VUB9"/>